<evidence type="ECO:0000256" key="1">
    <source>
        <dbReference type="SAM" id="MobiDB-lite"/>
    </source>
</evidence>
<feature type="region of interest" description="Disordered" evidence="1">
    <location>
        <begin position="354"/>
        <end position="376"/>
    </location>
</feature>
<feature type="compositionally biased region" description="Polar residues" evidence="1">
    <location>
        <begin position="367"/>
        <end position="376"/>
    </location>
</feature>
<reference evidence="2 3" key="1">
    <citation type="journal article" date="2023" name="Plants (Basel)">
        <title>Bridging the Gap: Combining Genomics and Transcriptomics Approaches to Understand Stylosanthes scabra, an Orphan Legume from the Brazilian Caatinga.</title>
        <authorList>
            <person name="Ferreira-Neto J.R.C."/>
            <person name="da Silva M.D."/>
            <person name="Binneck E."/>
            <person name="de Melo N.F."/>
            <person name="da Silva R.H."/>
            <person name="de Melo A.L.T.M."/>
            <person name="Pandolfi V."/>
            <person name="Bustamante F.O."/>
            <person name="Brasileiro-Vidal A.C."/>
            <person name="Benko-Iseppon A.M."/>
        </authorList>
    </citation>
    <scope>NUCLEOTIDE SEQUENCE [LARGE SCALE GENOMIC DNA]</scope>
    <source>
        <tissue evidence="2">Leaves</tissue>
    </source>
</reference>
<gene>
    <name evidence="2" type="ORF">PIB30_039297</name>
</gene>
<evidence type="ECO:0008006" key="4">
    <source>
        <dbReference type="Google" id="ProtNLM"/>
    </source>
</evidence>
<proteinExistence type="predicted"/>
<dbReference type="InterPro" id="IPR001005">
    <property type="entry name" value="SANT/Myb"/>
</dbReference>
<evidence type="ECO:0000313" key="2">
    <source>
        <dbReference type="EMBL" id="MED6219821.1"/>
    </source>
</evidence>
<accession>A0ABU6ZCY4</accession>
<evidence type="ECO:0000313" key="3">
    <source>
        <dbReference type="Proteomes" id="UP001341840"/>
    </source>
</evidence>
<dbReference type="PANTHER" id="PTHR46872">
    <property type="entry name" value="DNA BINDING PROTEIN"/>
    <property type="match status" value="1"/>
</dbReference>
<dbReference type="Proteomes" id="UP001341840">
    <property type="component" value="Unassembled WGS sequence"/>
</dbReference>
<dbReference type="PANTHER" id="PTHR46872:SF10">
    <property type="entry name" value="MYB-LIKE DOMAIN-CONTAINING PROTEIN"/>
    <property type="match status" value="1"/>
</dbReference>
<keyword evidence="3" id="KW-1185">Reference proteome</keyword>
<name>A0ABU6ZCY4_9FABA</name>
<organism evidence="2 3">
    <name type="scientific">Stylosanthes scabra</name>
    <dbReference type="NCBI Taxonomy" id="79078"/>
    <lineage>
        <taxon>Eukaryota</taxon>
        <taxon>Viridiplantae</taxon>
        <taxon>Streptophyta</taxon>
        <taxon>Embryophyta</taxon>
        <taxon>Tracheophyta</taxon>
        <taxon>Spermatophyta</taxon>
        <taxon>Magnoliopsida</taxon>
        <taxon>eudicotyledons</taxon>
        <taxon>Gunneridae</taxon>
        <taxon>Pentapetalae</taxon>
        <taxon>rosids</taxon>
        <taxon>fabids</taxon>
        <taxon>Fabales</taxon>
        <taxon>Fabaceae</taxon>
        <taxon>Papilionoideae</taxon>
        <taxon>50 kb inversion clade</taxon>
        <taxon>dalbergioids sensu lato</taxon>
        <taxon>Dalbergieae</taxon>
        <taxon>Pterocarpus clade</taxon>
        <taxon>Stylosanthes</taxon>
    </lineage>
</organism>
<comment type="caution">
    <text evidence="2">The sequence shown here is derived from an EMBL/GenBank/DDBJ whole genome shotgun (WGS) entry which is preliminary data.</text>
</comment>
<sequence length="538" mass="60494">MVQKRPFDAEEMLEVSFKHQKHAEPSDQLVSFSESVFPDDDFHSHMPQTSEGGCGRGSNEGIEKLAGESIGKVPRVAEDSEASFPVAWATSSTAEQVVKSESPVHLALFPEYFHSESSVHVALFPEYFSPEKPFRTLARYEDVYSLLIENPPRKLVSMGPDHQADIPAWDSSVAIERPNASEGVPNLVFPIGDEDEKRLMGTCIIPMPQMELFSDNDEVGKGRTDCWCEDRGSIRCVRQHIAEEREKLLKEFGHQKFDELGLNDMGERVAEKWSAEEERLFHEVVFNNPVSLGKNFWHYLSIALPSRSKKEIVSYYFNVFMLRKRAEQNRNDALSIDSDNDEWQGSDAIDIATREEDEDDSVVDSPVGQNDTGFSSFHENDQLDYDDEFAADETCAVNGTVDFTKGNIDGDDDSKYDSVGRSTFTNGFCHLTEAHDQTIRKDVCDENVKDETCTFSDTVVSSQEAKAKSGAEGDQWCGNYNEVASNCYSNGHVLEPCDAKVWDPAFLSCSKSKIDFLPTCNMIEEIFGDGRRQDMRKG</sequence>
<dbReference type="CDD" id="cd00167">
    <property type="entry name" value="SANT"/>
    <property type="match status" value="1"/>
</dbReference>
<dbReference type="EMBL" id="JASCZI010272067">
    <property type="protein sequence ID" value="MED6219821.1"/>
    <property type="molecule type" value="Genomic_DNA"/>
</dbReference>
<protein>
    <recommendedName>
        <fullName evidence="4">Myb-like domain-containing protein</fullName>
    </recommendedName>
</protein>